<name>A0ABV7X566_9HYPH</name>
<dbReference type="GO" id="GO:0016853">
    <property type="term" value="F:isomerase activity"/>
    <property type="evidence" value="ECO:0007669"/>
    <property type="project" value="UniProtKB-KW"/>
</dbReference>
<protein>
    <submittedName>
        <fullName evidence="2">Sugar phosphate isomerase/epimerase family protein</fullName>
    </submittedName>
</protein>
<dbReference type="SUPFAM" id="SSF51658">
    <property type="entry name" value="Xylose isomerase-like"/>
    <property type="match status" value="1"/>
</dbReference>
<organism evidence="2 3">
    <name type="scientific">Devosia honganensis</name>
    <dbReference type="NCBI Taxonomy" id="1610527"/>
    <lineage>
        <taxon>Bacteria</taxon>
        <taxon>Pseudomonadati</taxon>
        <taxon>Pseudomonadota</taxon>
        <taxon>Alphaproteobacteria</taxon>
        <taxon>Hyphomicrobiales</taxon>
        <taxon>Devosiaceae</taxon>
        <taxon>Devosia</taxon>
    </lineage>
</organism>
<feature type="domain" description="Xylose isomerase-like TIM barrel" evidence="1">
    <location>
        <begin position="30"/>
        <end position="322"/>
    </location>
</feature>
<dbReference type="PANTHER" id="PTHR12110">
    <property type="entry name" value="HYDROXYPYRUVATE ISOMERASE"/>
    <property type="match status" value="1"/>
</dbReference>
<proteinExistence type="predicted"/>
<dbReference type="PANTHER" id="PTHR12110:SF21">
    <property type="entry name" value="XYLOSE ISOMERASE-LIKE TIM BARREL DOMAIN-CONTAINING PROTEIN"/>
    <property type="match status" value="1"/>
</dbReference>
<dbReference type="Gene3D" id="3.20.20.150">
    <property type="entry name" value="Divalent-metal-dependent TIM barrel enzymes"/>
    <property type="match status" value="1"/>
</dbReference>
<evidence type="ECO:0000313" key="3">
    <source>
        <dbReference type="Proteomes" id="UP001595613"/>
    </source>
</evidence>
<dbReference type="Proteomes" id="UP001595613">
    <property type="component" value="Unassembled WGS sequence"/>
</dbReference>
<keyword evidence="2" id="KW-0413">Isomerase</keyword>
<dbReference type="InterPro" id="IPR036237">
    <property type="entry name" value="Xyl_isomerase-like_sf"/>
</dbReference>
<dbReference type="Pfam" id="PF01261">
    <property type="entry name" value="AP_endonuc_2"/>
    <property type="match status" value="1"/>
</dbReference>
<dbReference type="RefSeq" id="WP_380097973.1">
    <property type="nucleotide sequence ID" value="NZ_JBHRYD010000013.1"/>
</dbReference>
<gene>
    <name evidence="2" type="ORF">ACFOOL_14570</name>
</gene>
<evidence type="ECO:0000259" key="1">
    <source>
        <dbReference type="Pfam" id="PF01261"/>
    </source>
</evidence>
<reference evidence="3" key="1">
    <citation type="journal article" date="2019" name="Int. J. Syst. Evol. Microbiol.">
        <title>The Global Catalogue of Microorganisms (GCM) 10K type strain sequencing project: providing services to taxonomists for standard genome sequencing and annotation.</title>
        <authorList>
            <consortium name="The Broad Institute Genomics Platform"/>
            <consortium name="The Broad Institute Genome Sequencing Center for Infectious Disease"/>
            <person name="Wu L."/>
            <person name="Ma J."/>
        </authorList>
    </citation>
    <scope>NUCLEOTIDE SEQUENCE [LARGE SCALE GENOMIC DNA]</scope>
    <source>
        <strain evidence="3">KCTC 42281</strain>
    </source>
</reference>
<dbReference type="EMBL" id="JBHRYD010000013">
    <property type="protein sequence ID" value="MFC3705976.1"/>
    <property type="molecule type" value="Genomic_DNA"/>
</dbReference>
<keyword evidence="3" id="KW-1185">Reference proteome</keyword>
<sequence length="352" mass="39041">MATTLKGPAIFLAQFAGDAAPFDTLDNICRWAAGLGYKGVQIPTWVSSFIDLEKAASSKDYADEIRGIVNSHGLEITELSTHLQGQLVAVHPAYDTAFDGFAPASVHGNPKARQEWAVQTMLNAAKASRNLGLDAHATFSGSLAWPYIYPWPQRPAGLVEEAFDELARRWTPILDAFDEAGVDVCYEIHPGEDLHDGVSYEMFLERVNNHARANLLYDPSHFVLQQLDYLDYIDIYKDRIRAFHVKDAEFNPTGRQGVYGGFQSWVNRAGRFRSIGDGQVDFPAIFAKMAANDFKGWAVLEWECALKHPEDGAREGAELIESYIIRVTEKAFDDFASGGTDQAANRKMLGLS</sequence>
<dbReference type="InterPro" id="IPR013022">
    <property type="entry name" value="Xyl_isomerase-like_TIM-brl"/>
</dbReference>
<evidence type="ECO:0000313" key="2">
    <source>
        <dbReference type="EMBL" id="MFC3705976.1"/>
    </source>
</evidence>
<comment type="caution">
    <text evidence="2">The sequence shown here is derived from an EMBL/GenBank/DDBJ whole genome shotgun (WGS) entry which is preliminary data.</text>
</comment>
<dbReference type="InterPro" id="IPR050312">
    <property type="entry name" value="IolE/XylAMocC-like"/>
</dbReference>
<accession>A0ABV7X566</accession>